<protein>
    <submittedName>
        <fullName evidence="2">Uncharacterized protein</fullName>
    </submittedName>
</protein>
<name>A0A4C1STM1_EUMVA</name>
<organism evidence="2 3">
    <name type="scientific">Eumeta variegata</name>
    <name type="common">Bagworm moth</name>
    <name type="synonym">Eumeta japonica</name>
    <dbReference type="NCBI Taxonomy" id="151549"/>
    <lineage>
        <taxon>Eukaryota</taxon>
        <taxon>Metazoa</taxon>
        <taxon>Ecdysozoa</taxon>
        <taxon>Arthropoda</taxon>
        <taxon>Hexapoda</taxon>
        <taxon>Insecta</taxon>
        <taxon>Pterygota</taxon>
        <taxon>Neoptera</taxon>
        <taxon>Endopterygota</taxon>
        <taxon>Lepidoptera</taxon>
        <taxon>Glossata</taxon>
        <taxon>Ditrysia</taxon>
        <taxon>Tineoidea</taxon>
        <taxon>Psychidae</taxon>
        <taxon>Oiketicinae</taxon>
        <taxon>Eumeta</taxon>
    </lineage>
</organism>
<feature type="region of interest" description="Disordered" evidence="1">
    <location>
        <begin position="35"/>
        <end position="68"/>
    </location>
</feature>
<dbReference type="EMBL" id="BGZK01003920">
    <property type="protein sequence ID" value="GBP05583.1"/>
    <property type="molecule type" value="Genomic_DNA"/>
</dbReference>
<feature type="non-terminal residue" evidence="2">
    <location>
        <position position="1"/>
    </location>
</feature>
<sequence>IQLKTSTAGIGNPEITDNSRHLVVNGKVLMVILERYKPGPRRPPAPRARDSRPRSSSHPTSPLKPHRVLHGGEMGLQLLKVLSHLKAGLRNLALACERCDL</sequence>
<gene>
    <name evidence="2" type="ORF">EVAR_67859_1</name>
</gene>
<proteinExistence type="predicted"/>
<accession>A0A4C1STM1</accession>
<evidence type="ECO:0000256" key="1">
    <source>
        <dbReference type="SAM" id="MobiDB-lite"/>
    </source>
</evidence>
<comment type="caution">
    <text evidence="2">The sequence shown here is derived from an EMBL/GenBank/DDBJ whole genome shotgun (WGS) entry which is preliminary data.</text>
</comment>
<evidence type="ECO:0000313" key="2">
    <source>
        <dbReference type="EMBL" id="GBP05583.1"/>
    </source>
</evidence>
<keyword evidence="3" id="KW-1185">Reference proteome</keyword>
<reference evidence="2 3" key="1">
    <citation type="journal article" date="2019" name="Commun. Biol.">
        <title>The bagworm genome reveals a unique fibroin gene that provides high tensile strength.</title>
        <authorList>
            <person name="Kono N."/>
            <person name="Nakamura H."/>
            <person name="Ohtoshi R."/>
            <person name="Tomita M."/>
            <person name="Numata K."/>
            <person name="Arakawa K."/>
        </authorList>
    </citation>
    <scope>NUCLEOTIDE SEQUENCE [LARGE SCALE GENOMIC DNA]</scope>
</reference>
<evidence type="ECO:0000313" key="3">
    <source>
        <dbReference type="Proteomes" id="UP000299102"/>
    </source>
</evidence>
<dbReference type="AlphaFoldDB" id="A0A4C1STM1"/>
<dbReference type="Proteomes" id="UP000299102">
    <property type="component" value="Unassembled WGS sequence"/>
</dbReference>